<dbReference type="AlphaFoldDB" id="A0A4U0P4L4"/>
<evidence type="ECO:0000256" key="2">
    <source>
        <dbReference type="ARBA" id="ARBA00005336"/>
    </source>
</evidence>
<dbReference type="RefSeq" id="WP_136900612.1">
    <property type="nucleotide sequence ID" value="NZ_SUME01000002.1"/>
</dbReference>
<keyword evidence="6 7" id="KW-0326">Glycosidase</keyword>
<evidence type="ECO:0000256" key="6">
    <source>
        <dbReference type="ARBA" id="ARBA00023295"/>
    </source>
</evidence>
<gene>
    <name evidence="9" type="ORF">FAZ15_07155</name>
</gene>
<evidence type="ECO:0000313" key="10">
    <source>
        <dbReference type="Proteomes" id="UP000306808"/>
    </source>
</evidence>
<evidence type="ECO:0000256" key="1">
    <source>
        <dbReference type="ARBA" id="ARBA00000448"/>
    </source>
</evidence>
<organism evidence="9 10">
    <name type="scientific">Sphingobacterium olei</name>
    <dbReference type="NCBI Taxonomy" id="2571155"/>
    <lineage>
        <taxon>Bacteria</taxon>
        <taxon>Pseudomonadati</taxon>
        <taxon>Bacteroidota</taxon>
        <taxon>Sphingobacteriia</taxon>
        <taxon>Sphingobacteriales</taxon>
        <taxon>Sphingobacteriaceae</taxon>
        <taxon>Sphingobacterium</taxon>
    </lineage>
</organism>
<comment type="similarity">
    <text evidence="2 7">Belongs to the glycosyl hydrolase 3 family.</text>
</comment>
<evidence type="ECO:0000313" key="9">
    <source>
        <dbReference type="EMBL" id="TJZ62275.1"/>
    </source>
</evidence>
<dbReference type="InterPro" id="IPR013783">
    <property type="entry name" value="Ig-like_fold"/>
</dbReference>
<evidence type="ECO:0000256" key="4">
    <source>
        <dbReference type="ARBA" id="ARBA00022729"/>
    </source>
</evidence>
<dbReference type="PANTHER" id="PTHR30620:SF16">
    <property type="entry name" value="LYSOSOMAL BETA GLUCOSIDASE"/>
    <property type="match status" value="1"/>
</dbReference>
<evidence type="ECO:0000256" key="3">
    <source>
        <dbReference type="ARBA" id="ARBA00012744"/>
    </source>
</evidence>
<dbReference type="Gene3D" id="3.40.50.1700">
    <property type="entry name" value="Glycoside hydrolase family 3 C-terminal domain"/>
    <property type="match status" value="1"/>
</dbReference>
<dbReference type="FunFam" id="3.20.20.300:FF:000007">
    <property type="entry name" value="Lysosomal beta glucosidase"/>
    <property type="match status" value="1"/>
</dbReference>
<reference evidence="9 10" key="1">
    <citation type="submission" date="2019-04" db="EMBL/GenBank/DDBJ databases">
        <title>Sphingobacterium olei sp. nov., isolated from oil-contaminated soil.</title>
        <authorList>
            <person name="Liu B."/>
        </authorList>
    </citation>
    <scope>NUCLEOTIDE SEQUENCE [LARGE SCALE GENOMIC DNA]</scope>
    <source>
        <strain evidence="9 10">HAL-9</strain>
    </source>
</reference>
<dbReference type="Pfam" id="PF14310">
    <property type="entry name" value="Fn3-like"/>
    <property type="match status" value="1"/>
</dbReference>
<dbReference type="SUPFAM" id="SSF51445">
    <property type="entry name" value="(Trans)glycosidases"/>
    <property type="match status" value="1"/>
</dbReference>
<protein>
    <recommendedName>
        <fullName evidence="3">beta-glucosidase</fullName>
        <ecNumber evidence="3">3.2.1.21</ecNumber>
    </recommendedName>
</protein>
<dbReference type="Pfam" id="PF00933">
    <property type="entry name" value="Glyco_hydro_3"/>
    <property type="match status" value="1"/>
</dbReference>
<dbReference type="InterPro" id="IPR017853">
    <property type="entry name" value="GH"/>
</dbReference>
<dbReference type="OrthoDB" id="9758670at2"/>
<accession>A0A4U0P4L4</accession>
<dbReference type="PANTHER" id="PTHR30620">
    <property type="entry name" value="PERIPLASMIC BETA-GLUCOSIDASE-RELATED"/>
    <property type="match status" value="1"/>
</dbReference>
<dbReference type="PROSITE" id="PS00775">
    <property type="entry name" value="GLYCOSYL_HYDROL_F3"/>
    <property type="match status" value="1"/>
</dbReference>
<dbReference type="SMART" id="SM01217">
    <property type="entry name" value="Fn3_like"/>
    <property type="match status" value="1"/>
</dbReference>
<comment type="caution">
    <text evidence="9">The sequence shown here is derived from an EMBL/GenBank/DDBJ whole genome shotgun (WGS) entry which is preliminary data.</text>
</comment>
<comment type="catalytic activity">
    <reaction evidence="1">
        <text>Hydrolysis of terminal, non-reducing beta-D-glucosyl residues with release of beta-D-glucose.</text>
        <dbReference type="EC" id="3.2.1.21"/>
    </reaction>
</comment>
<dbReference type="GO" id="GO:0008422">
    <property type="term" value="F:beta-glucosidase activity"/>
    <property type="evidence" value="ECO:0007669"/>
    <property type="project" value="UniProtKB-EC"/>
</dbReference>
<sequence length="779" mass="86677">MNNRLGTLVLALSFGLIISGRSLYAQAKLFTNVDESKVEAILKRLTLEEKVGQMTQVTLDVLTIGPDPFSSKEPLVLDPIQLETAFKKYKVGSVLNTANNRARTVEVWNDLIGKLQEEAIKETGIPIIYGVDAIHGTTYTAGATFFPQQIGIAATWQPEFAYKGSQVTAYETRASAIPWNFSPLLDLGRIPSWPRMWETYGEDSYLTATMAAAAIKGYEGDDLSSPFSVASCIKHFIAYGAERSGKDRTPTWIPEIQLREYYLGSYKAAIDAGSHSVMINSGIINGLPVHANPGLLTKLLKEELGFEGVIVTDWADIENIYNRDKAAENHKEAVKKAINAGIDMSMVPYNFKFCDYLIELVKDEEVPIARIDDAVTKILKLKMALGLFENPIPKEGQYLDFASEKFKKLAFDAAAESITLLKNNNVLPLKVNTKVLVSGPNAHSMRALNGGWSYSWQGEKVHEFSEGYHTIYDAIAHKNGKENTTYVAGVSYKNDGEWHEEYQIDIDEAVRAAQHVESIILCLGENTYTESVGNMNDLYISENQEKLAKALIATGKPVILVLNEGRPRLISRFEAELKGVIQTYLPGNYGGDALASILFGEINPSGKLPYSYPKFPNALLTYDYKPAEVKESMDGVYNYQNAVEFQYPFGYGLSYTTFTYAGLAFDKTNIKADENFTVTVKVTNSGNRAGKEVVQLYSSDEYASITPDNKRLRAFQKIELNPGETKDLVFILNGKDLSFVDYDLRRVTEKGSFRINVGTEIGKLNVVDTKVFTEHKRVM</sequence>
<dbReference type="EC" id="3.2.1.21" evidence="3"/>
<dbReference type="InterPro" id="IPR026891">
    <property type="entry name" value="Fn3-like"/>
</dbReference>
<dbReference type="InterPro" id="IPR002772">
    <property type="entry name" value="Glyco_hydro_3_C"/>
</dbReference>
<name>A0A4U0P4L4_9SPHI</name>
<dbReference type="Proteomes" id="UP000306808">
    <property type="component" value="Unassembled WGS sequence"/>
</dbReference>
<evidence type="ECO:0000256" key="7">
    <source>
        <dbReference type="RuleBase" id="RU361161"/>
    </source>
</evidence>
<dbReference type="InterPro" id="IPR001764">
    <property type="entry name" value="Glyco_hydro_3_N"/>
</dbReference>
<evidence type="ECO:0000256" key="5">
    <source>
        <dbReference type="ARBA" id="ARBA00022801"/>
    </source>
</evidence>
<evidence type="ECO:0000259" key="8">
    <source>
        <dbReference type="SMART" id="SM01217"/>
    </source>
</evidence>
<dbReference type="InterPro" id="IPR036962">
    <property type="entry name" value="Glyco_hydro_3_N_sf"/>
</dbReference>
<dbReference type="Gene3D" id="3.20.20.300">
    <property type="entry name" value="Glycoside hydrolase, family 3, N-terminal domain"/>
    <property type="match status" value="1"/>
</dbReference>
<proteinExistence type="inferred from homology"/>
<feature type="domain" description="Fibronectin type III-like" evidence="8">
    <location>
        <begin position="692"/>
        <end position="761"/>
    </location>
</feature>
<keyword evidence="5 7" id="KW-0378">Hydrolase</keyword>
<dbReference type="Pfam" id="PF01915">
    <property type="entry name" value="Glyco_hydro_3_C"/>
    <property type="match status" value="1"/>
</dbReference>
<dbReference type="PRINTS" id="PR00133">
    <property type="entry name" value="GLHYDRLASE3"/>
</dbReference>
<keyword evidence="10" id="KW-1185">Reference proteome</keyword>
<dbReference type="GO" id="GO:0009251">
    <property type="term" value="P:glucan catabolic process"/>
    <property type="evidence" value="ECO:0007669"/>
    <property type="project" value="TreeGrafter"/>
</dbReference>
<keyword evidence="4" id="KW-0732">Signal</keyword>
<dbReference type="InterPro" id="IPR051915">
    <property type="entry name" value="Cellulose_Degrad_GH3"/>
</dbReference>
<dbReference type="EMBL" id="SUME01000002">
    <property type="protein sequence ID" value="TJZ62275.1"/>
    <property type="molecule type" value="Genomic_DNA"/>
</dbReference>
<dbReference type="InterPro" id="IPR019800">
    <property type="entry name" value="Glyco_hydro_3_AS"/>
</dbReference>
<dbReference type="InterPro" id="IPR036881">
    <property type="entry name" value="Glyco_hydro_3_C_sf"/>
</dbReference>
<dbReference type="Gene3D" id="2.60.40.10">
    <property type="entry name" value="Immunoglobulins"/>
    <property type="match status" value="1"/>
</dbReference>
<dbReference type="FunFam" id="2.60.40.10:FF:000495">
    <property type="entry name" value="Periplasmic beta-glucosidase"/>
    <property type="match status" value="1"/>
</dbReference>
<dbReference type="SUPFAM" id="SSF52279">
    <property type="entry name" value="Beta-D-glucan exohydrolase, C-terminal domain"/>
    <property type="match status" value="1"/>
</dbReference>